<evidence type="ECO:0000313" key="2">
    <source>
        <dbReference type="EMBL" id="GAA4098809.1"/>
    </source>
</evidence>
<proteinExistence type="predicted"/>
<gene>
    <name evidence="2" type="ORF">GCM10022392_23470</name>
</gene>
<feature type="transmembrane region" description="Helical" evidence="1">
    <location>
        <begin position="54"/>
        <end position="73"/>
    </location>
</feature>
<organism evidence="2 3">
    <name type="scientific">Mucilaginibacter panaciglaebae</name>
    <dbReference type="NCBI Taxonomy" id="502331"/>
    <lineage>
        <taxon>Bacteria</taxon>
        <taxon>Pseudomonadati</taxon>
        <taxon>Bacteroidota</taxon>
        <taxon>Sphingobacteriia</taxon>
        <taxon>Sphingobacteriales</taxon>
        <taxon>Sphingobacteriaceae</taxon>
        <taxon>Mucilaginibacter</taxon>
    </lineage>
</organism>
<evidence type="ECO:0000313" key="3">
    <source>
        <dbReference type="Proteomes" id="UP001500841"/>
    </source>
</evidence>
<name>A0ABP7WWP6_9SPHI</name>
<keyword evidence="1" id="KW-1133">Transmembrane helix</keyword>
<sequence length="91" mass="10377">MLITFDFSTKYIYIALNPKAMRINILLNIALIVLTAVVVADVILTIYNPVKTDYAKLITPATILLSLFLFRTIHINRQKTINQLTSVKINR</sequence>
<feature type="transmembrane region" description="Helical" evidence="1">
    <location>
        <begin position="25"/>
        <end position="48"/>
    </location>
</feature>
<dbReference type="EMBL" id="BAABCV010000008">
    <property type="protein sequence ID" value="GAA4098809.1"/>
    <property type="molecule type" value="Genomic_DNA"/>
</dbReference>
<reference evidence="3" key="1">
    <citation type="journal article" date="2019" name="Int. J. Syst. Evol. Microbiol.">
        <title>The Global Catalogue of Microorganisms (GCM) 10K type strain sequencing project: providing services to taxonomists for standard genome sequencing and annotation.</title>
        <authorList>
            <consortium name="The Broad Institute Genomics Platform"/>
            <consortium name="The Broad Institute Genome Sequencing Center for Infectious Disease"/>
            <person name="Wu L."/>
            <person name="Ma J."/>
        </authorList>
    </citation>
    <scope>NUCLEOTIDE SEQUENCE [LARGE SCALE GENOMIC DNA]</scope>
    <source>
        <strain evidence="3">JCM 17085</strain>
    </source>
</reference>
<accession>A0ABP7WWP6</accession>
<protein>
    <submittedName>
        <fullName evidence="2">Uncharacterized protein</fullName>
    </submittedName>
</protein>
<evidence type="ECO:0000256" key="1">
    <source>
        <dbReference type="SAM" id="Phobius"/>
    </source>
</evidence>
<comment type="caution">
    <text evidence="2">The sequence shown here is derived from an EMBL/GenBank/DDBJ whole genome shotgun (WGS) entry which is preliminary data.</text>
</comment>
<keyword evidence="1" id="KW-0812">Transmembrane</keyword>
<keyword evidence="3" id="KW-1185">Reference proteome</keyword>
<dbReference type="Proteomes" id="UP001500841">
    <property type="component" value="Unassembled WGS sequence"/>
</dbReference>
<keyword evidence="1" id="KW-0472">Membrane</keyword>